<sequence length="161" mass="18214">MESAGAYVRQKRKPQRLRASCEPLGDADPFEGLLAGVAQRRELVTELLDLLGQREMQDWVAVAGDEALDSELREGGDEDDAEMKTALITKLVQVDHPRNSQNHHHNNSGFSAILKIATLPLLLLTFKEDLCANLERHLCCFKEQFCQKRKLFLLKKDKISD</sequence>
<evidence type="ECO:0000313" key="1">
    <source>
        <dbReference type="Ensembl" id="ENSOCUP00000049796.1"/>
    </source>
</evidence>
<dbReference type="STRING" id="9986.ENSOCUP00000049796"/>
<dbReference type="EMBL" id="AAGW02058095">
    <property type="status" value="NOT_ANNOTATED_CDS"/>
    <property type="molecule type" value="Genomic_DNA"/>
</dbReference>
<accession>A0A5F9DVQ2</accession>
<proteinExistence type="predicted"/>
<dbReference type="InterPro" id="IPR027893">
    <property type="entry name" value="GON7_meta"/>
</dbReference>
<dbReference type="AlphaFoldDB" id="A0A5F9DVQ2"/>
<evidence type="ECO:0000313" key="2">
    <source>
        <dbReference type="Proteomes" id="UP000001811"/>
    </source>
</evidence>
<dbReference type="GeneTree" id="ENSGT00490000044274"/>
<organism evidence="1 2">
    <name type="scientific">Oryctolagus cuniculus</name>
    <name type="common">Rabbit</name>
    <dbReference type="NCBI Taxonomy" id="9986"/>
    <lineage>
        <taxon>Eukaryota</taxon>
        <taxon>Metazoa</taxon>
        <taxon>Chordata</taxon>
        <taxon>Craniata</taxon>
        <taxon>Vertebrata</taxon>
        <taxon>Euteleostomi</taxon>
        <taxon>Mammalia</taxon>
        <taxon>Eutheria</taxon>
        <taxon>Euarchontoglires</taxon>
        <taxon>Glires</taxon>
        <taxon>Lagomorpha</taxon>
        <taxon>Leporidae</taxon>
        <taxon>Oryctolagus</taxon>
    </lineage>
</organism>
<dbReference type="Pfam" id="PF15387">
    <property type="entry name" value="DUF4611"/>
    <property type="match status" value="1"/>
</dbReference>
<dbReference type="GO" id="GO:0000408">
    <property type="term" value="C:EKC/KEOPS complex"/>
    <property type="evidence" value="ECO:0007669"/>
    <property type="project" value="InterPro"/>
</dbReference>
<reference evidence="1" key="3">
    <citation type="submission" date="2025-09" db="UniProtKB">
        <authorList>
            <consortium name="Ensembl"/>
        </authorList>
    </citation>
    <scope>IDENTIFICATION</scope>
    <source>
        <strain evidence="1">Thorbecke</strain>
    </source>
</reference>
<dbReference type="PANTHER" id="PTHR37363:SF1">
    <property type="entry name" value="EKC_KEOPS COMPLEX SUBUNIT GON7"/>
    <property type="match status" value="1"/>
</dbReference>
<keyword evidence="2" id="KW-1185">Reference proteome</keyword>
<dbReference type="PANTHER" id="PTHR37363">
    <property type="entry name" value="EKC/KEOPS COMPLEX SUBUNIT GON7"/>
    <property type="match status" value="1"/>
</dbReference>
<reference evidence="1" key="2">
    <citation type="submission" date="2025-08" db="UniProtKB">
        <authorList>
            <consortium name="Ensembl"/>
        </authorList>
    </citation>
    <scope>IDENTIFICATION</scope>
    <source>
        <strain evidence="1">Thorbecke</strain>
    </source>
</reference>
<protein>
    <submittedName>
        <fullName evidence="1">Uncharacterized protein</fullName>
    </submittedName>
</protein>
<dbReference type="Ensembl" id="ENSOCUT00000025890.2">
    <property type="protein sequence ID" value="ENSOCUP00000049796.1"/>
    <property type="gene ID" value="ENSOCUG00000023794.2"/>
</dbReference>
<reference evidence="1 2" key="1">
    <citation type="journal article" date="2011" name="Nature">
        <title>A high-resolution map of human evolutionary constraint using 29 mammals.</title>
        <authorList>
            <person name="Lindblad-Toh K."/>
            <person name="Garber M."/>
            <person name="Zuk O."/>
            <person name="Lin M.F."/>
            <person name="Parker B.J."/>
            <person name="Washietl S."/>
            <person name="Kheradpour P."/>
            <person name="Ernst J."/>
            <person name="Jordan G."/>
            <person name="Mauceli E."/>
            <person name="Ward L.D."/>
            <person name="Lowe C.B."/>
            <person name="Holloway A.K."/>
            <person name="Clamp M."/>
            <person name="Gnerre S."/>
            <person name="Alfoldi J."/>
            <person name="Beal K."/>
            <person name="Chang J."/>
            <person name="Clawson H."/>
            <person name="Cuff J."/>
            <person name="Di Palma F."/>
            <person name="Fitzgerald S."/>
            <person name="Flicek P."/>
            <person name="Guttman M."/>
            <person name="Hubisz M.J."/>
            <person name="Jaffe D.B."/>
            <person name="Jungreis I."/>
            <person name="Kent W.J."/>
            <person name="Kostka D."/>
            <person name="Lara M."/>
            <person name="Martins A.L."/>
            <person name="Massingham T."/>
            <person name="Moltke I."/>
            <person name="Raney B.J."/>
            <person name="Rasmussen M.D."/>
            <person name="Robinson J."/>
            <person name="Stark A."/>
            <person name="Vilella A.J."/>
            <person name="Wen J."/>
            <person name="Xie X."/>
            <person name="Zody M.C."/>
            <person name="Baldwin J."/>
            <person name="Bloom T."/>
            <person name="Chin C.W."/>
            <person name="Heiman D."/>
            <person name="Nicol R."/>
            <person name="Nusbaum C."/>
            <person name="Young S."/>
            <person name="Wilkinson J."/>
            <person name="Worley K.C."/>
            <person name="Kovar C.L."/>
            <person name="Muzny D.M."/>
            <person name="Gibbs R.A."/>
            <person name="Cree A."/>
            <person name="Dihn H.H."/>
            <person name="Fowler G."/>
            <person name="Jhangiani S."/>
            <person name="Joshi V."/>
            <person name="Lee S."/>
            <person name="Lewis L.R."/>
            <person name="Nazareth L.V."/>
            <person name="Okwuonu G."/>
            <person name="Santibanez J."/>
            <person name="Warren W.C."/>
            <person name="Mardis E.R."/>
            <person name="Weinstock G.M."/>
            <person name="Wilson R.K."/>
            <person name="Delehaunty K."/>
            <person name="Dooling D."/>
            <person name="Fronik C."/>
            <person name="Fulton L."/>
            <person name="Fulton B."/>
            <person name="Graves T."/>
            <person name="Minx P."/>
            <person name="Sodergren E."/>
            <person name="Birney E."/>
            <person name="Margulies E.H."/>
            <person name="Herrero J."/>
            <person name="Green E.D."/>
            <person name="Haussler D."/>
            <person name="Siepel A."/>
            <person name="Goldman N."/>
            <person name="Pollard K.S."/>
            <person name="Pedersen J.S."/>
            <person name="Lander E.S."/>
            <person name="Kellis M."/>
        </authorList>
    </citation>
    <scope>NUCLEOTIDE SEQUENCE [LARGE SCALE GENOMIC DNA]</scope>
    <source>
        <strain evidence="1 2">Thorbecke inbred</strain>
    </source>
</reference>
<dbReference type="SMR" id="A0A5F9DVQ2"/>
<dbReference type="InParanoid" id="A0A5F9DVQ2"/>
<dbReference type="Proteomes" id="UP000001811">
    <property type="component" value="Chromosome 7"/>
</dbReference>
<name>A0A5F9DVQ2_RABIT</name>